<proteinExistence type="predicted"/>
<sequence length="661" mass="68443">MTKNFLSSTALKLCFIAIMGSVCSLSAAHAQIVPDQNTSTSVSIGAMGRPTVSIAPATPGGVSMNTYNQFSVMPVGANLDNLNVRANTIVNQVTSSNRSYLYGPIEVLGSRAHVIVANPNGITIDGGSFINTGNVILSGGTVRLNGAGAPIIPTGSGDIYVGPGGLTGAMTALHLAAARLKIDGPVVNENVSPNAEISLLAGNSELTADPTVPASSTLRPYVTERKDLGGTSTEYLVDVTPQGYMQGSKVKIAVSAKGAGVSFAGRGYSTIGEFQIDASGKISSRGGLINGEKSVKLTGGSVEILNSPQNQAFVSSNAGPITIIANAGNIDIEGSIIGEVQGSADSDSKGAVTLKATGDISLLSENADRLAIVYGSRGNVDIDAGGNLNNTDARILSNNNIHLKAGGNLNNTTTIIDAVNNGAPIITITRKRTWNSWLFGKKKRVVTTFDYGKTRIDDRALIFGSSISIEAGDIVNSGEISAAEGSLSIVAKSLKNEAVWTGTLSIIKQCGVVCWSKGMADINTIGGVMNAQYGLSIHASDYVINEGGWLVSYGDMEIYAPTVESRAAYVPFVINRVGGLGNLWSGSNARVAYQPLGGYIYAPVGSLAIHSEKAVVLDGGLIQGGSDNEDIPAGIFEVRPPLQNIGPLNPYHLGIFKDILP</sequence>
<dbReference type="NCBIfam" id="TIGR01901">
    <property type="entry name" value="adhes_NPXG"/>
    <property type="match status" value="1"/>
</dbReference>
<dbReference type="Proteomes" id="UP001418637">
    <property type="component" value="Unassembled WGS sequence"/>
</dbReference>
<protein>
    <submittedName>
        <fullName evidence="3">Filamentous hemagglutinin N-terminal domain-containing protein</fullName>
    </submittedName>
</protein>
<evidence type="ECO:0000259" key="2">
    <source>
        <dbReference type="SMART" id="SM00912"/>
    </source>
</evidence>
<organism evidence="3 4">
    <name type="scientific">Hohaiivirga grylli</name>
    <dbReference type="NCBI Taxonomy" id="3133970"/>
    <lineage>
        <taxon>Bacteria</taxon>
        <taxon>Pseudomonadati</taxon>
        <taxon>Pseudomonadota</taxon>
        <taxon>Alphaproteobacteria</taxon>
        <taxon>Hyphomicrobiales</taxon>
        <taxon>Methylobacteriaceae</taxon>
        <taxon>Hohaiivirga</taxon>
    </lineage>
</organism>
<name>A0ABV0BL95_9HYPH</name>
<dbReference type="SMART" id="SM00912">
    <property type="entry name" value="Haemagg_act"/>
    <property type="match status" value="1"/>
</dbReference>
<evidence type="ECO:0000313" key="4">
    <source>
        <dbReference type="Proteomes" id="UP001418637"/>
    </source>
</evidence>
<gene>
    <name evidence="3" type="ORF">WJT86_11955</name>
</gene>
<dbReference type="Pfam" id="PF05860">
    <property type="entry name" value="TPS"/>
    <property type="match status" value="1"/>
</dbReference>
<comment type="caution">
    <text evidence="3">The sequence shown here is derived from an EMBL/GenBank/DDBJ whole genome shotgun (WGS) entry which is preliminary data.</text>
</comment>
<evidence type="ECO:0000256" key="1">
    <source>
        <dbReference type="SAM" id="SignalP"/>
    </source>
</evidence>
<dbReference type="Gene3D" id="2.160.20.10">
    <property type="entry name" value="Single-stranded right-handed beta-helix, Pectin lyase-like"/>
    <property type="match status" value="1"/>
</dbReference>
<dbReference type="InterPro" id="IPR012334">
    <property type="entry name" value="Pectin_lyas_fold"/>
</dbReference>
<dbReference type="EMBL" id="JBBYXI010000009">
    <property type="protein sequence ID" value="MEN3931768.1"/>
    <property type="molecule type" value="Genomic_DNA"/>
</dbReference>
<dbReference type="InterPro" id="IPR008638">
    <property type="entry name" value="FhaB/CdiA-like_TPS"/>
</dbReference>
<keyword evidence="4" id="KW-1185">Reference proteome</keyword>
<dbReference type="RefSeq" id="WP_346337815.1">
    <property type="nucleotide sequence ID" value="NZ_JBBYXI010000009.1"/>
</dbReference>
<reference evidence="3 4" key="1">
    <citation type="submission" date="2024-04" db="EMBL/GenBank/DDBJ databases">
        <title>A novel species isolated from cricket.</title>
        <authorList>
            <person name="Wang H.-C."/>
        </authorList>
    </citation>
    <scope>NUCLEOTIDE SEQUENCE [LARGE SCALE GENOMIC DNA]</scope>
    <source>
        <strain evidence="3 4">WL0021</strain>
    </source>
</reference>
<dbReference type="SUPFAM" id="SSF51126">
    <property type="entry name" value="Pectin lyase-like"/>
    <property type="match status" value="1"/>
</dbReference>
<feature type="domain" description="Filamentous haemagglutinin FhaB/tRNA nuclease CdiA-like TPS" evidence="2">
    <location>
        <begin position="46"/>
        <end position="147"/>
    </location>
</feature>
<keyword evidence="1" id="KW-0732">Signal</keyword>
<feature type="signal peptide" evidence="1">
    <location>
        <begin position="1"/>
        <end position="30"/>
    </location>
</feature>
<feature type="chain" id="PRO_5045846033" evidence="1">
    <location>
        <begin position="31"/>
        <end position="661"/>
    </location>
</feature>
<dbReference type="InterPro" id="IPR011050">
    <property type="entry name" value="Pectin_lyase_fold/virulence"/>
</dbReference>
<evidence type="ECO:0000313" key="3">
    <source>
        <dbReference type="EMBL" id="MEN3931768.1"/>
    </source>
</evidence>
<accession>A0ABV0BL95</accession>